<comment type="caution">
    <text evidence="6">The sequence shown here is derived from an EMBL/GenBank/DDBJ whole genome shotgun (WGS) entry which is preliminary data.</text>
</comment>
<dbReference type="Gene3D" id="1.10.1040.10">
    <property type="entry name" value="N-(1-d-carboxylethyl)-l-norvaline Dehydrogenase, domain 2"/>
    <property type="match status" value="1"/>
</dbReference>
<evidence type="ECO:0000256" key="4">
    <source>
        <dbReference type="ARBA" id="ARBA00023064"/>
    </source>
</evidence>
<dbReference type="PRINTS" id="PR00076">
    <property type="entry name" value="6PGDHDRGNASE"/>
</dbReference>
<evidence type="ECO:0000313" key="7">
    <source>
        <dbReference type="Proteomes" id="UP001055167"/>
    </source>
</evidence>
<proteinExistence type="inferred from homology"/>
<comment type="similarity">
    <text evidence="2">Belongs to the 6-phosphogluconate dehydrogenase family.</text>
</comment>
<dbReference type="Pfam" id="PF00393">
    <property type="entry name" value="6PGD"/>
    <property type="match status" value="1"/>
</dbReference>
<dbReference type="RefSeq" id="WP_128563803.1">
    <property type="nucleotide sequence ID" value="NZ_BPQH01000008.1"/>
</dbReference>
<dbReference type="InterPro" id="IPR006114">
    <property type="entry name" value="6PGDH_C"/>
</dbReference>
<reference evidence="6" key="1">
    <citation type="journal article" date="2021" name="Front. Microbiol.">
        <title>Comprehensive Comparative Genomics and Phenotyping of Methylobacterium Species.</title>
        <authorList>
            <person name="Alessa O."/>
            <person name="Ogura Y."/>
            <person name="Fujitani Y."/>
            <person name="Takami H."/>
            <person name="Hayashi T."/>
            <person name="Sahin N."/>
            <person name="Tani A."/>
        </authorList>
    </citation>
    <scope>NUCLEOTIDE SEQUENCE</scope>
    <source>
        <strain evidence="6">KCTC 52305</strain>
    </source>
</reference>
<dbReference type="InterPro" id="IPR006183">
    <property type="entry name" value="Pgluconate_DH"/>
</dbReference>
<accession>A0ABQ4QZM9</accession>
<evidence type="ECO:0000313" key="6">
    <source>
        <dbReference type="EMBL" id="GJD50119.1"/>
    </source>
</evidence>
<comment type="pathway">
    <text evidence="1">Carbohydrate degradation; pentose phosphate pathway.</text>
</comment>
<dbReference type="InterPro" id="IPR013328">
    <property type="entry name" value="6PGD_dom2"/>
</dbReference>
<protein>
    <submittedName>
        <fullName evidence="6">6-phosphogluconate dehydrogenase, NAD(+)-dependent, decarboxylating</fullName>
    </submittedName>
</protein>
<dbReference type="SMART" id="SM01350">
    <property type="entry name" value="6PGD"/>
    <property type="match status" value="1"/>
</dbReference>
<organism evidence="6 7">
    <name type="scientific">Methylobacterium crusticola</name>
    <dbReference type="NCBI Taxonomy" id="1697972"/>
    <lineage>
        <taxon>Bacteria</taxon>
        <taxon>Pseudomonadati</taxon>
        <taxon>Pseudomonadota</taxon>
        <taxon>Alphaproteobacteria</taxon>
        <taxon>Hyphomicrobiales</taxon>
        <taxon>Methylobacteriaceae</taxon>
        <taxon>Methylobacterium</taxon>
    </lineage>
</organism>
<feature type="domain" description="6-phosphogluconate dehydrogenase C-terminal" evidence="5">
    <location>
        <begin position="185"/>
        <end position="321"/>
    </location>
</feature>
<dbReference type="InterPro" id="IPR004849">
    <property type="entry name" value="6DGDH_YqeC"/>
</dbReference>
<reference evidence="6" key="2">
    <citation type="submission" date="2021-08" db="EMBL/GenBank/DDBJ databases">
        <authorList>
            <person name="Tani A."/>
            <person name="Ola A."/>
            <person name="Ogura Y."/>
            <person name="Katsura K."/>
            <person name="Hayashi T."/>
        </authorList>
    </citation>
    <scope>NUCLEOTIDE SEQUENCE</scope>
    <source>
        <strain evidence="6">KCTC 52305</strain>
    </source>
</reference>
<dbReference type="EMBL" id="BPQH01000008">
    <property type="protein sequence ID" value="GJD50119.1"/>
    <property type="molecule type" value="Genomic_DNA"/>
</dbReference>
<dbReference type="NCBIfam" id="NF007161">
    <property type="entry name" value="PRK09599.1"/>
    <property type="match status" value="1"/>
</dbReference>
<dbReference type="Proteomes" id="UP001055167">
    <property type="component" value="Unassembled WGS sequence"/>
</dbReference>
<evidence type="ECO:0000259" key="5">
    <source>
        <dbReference type="SMART" id="SM01350"/>
    </source>
</evidence>
<dbReference type="PANTHER" id="PTHR11811">
    <property type="entry name" value="6-PHOSPHOGLUCONATE DEHYDROGENASE"/>
    <property type="match status" value="1"/>
</dbReference>
<dbReference type="InterPro" id="IPR008927">
    <property type="entry name" value="6-PGluconate_DH-like_C_sf"/>
</dbReference>
<keyword evidence="3" id="KW-0560">Oxidoreductase</keyword>
<dbReference type="Gene3D" id="3.40.50.720">
    <property type="entry name" value="NAD(P)-binding Rossmann-like Domain"/>
    <property type="match status" value="1"/>
</dbReference>
<dbReference type="InterPro" id="IPR006115">
    <property type="entry name" value="6PGDH_NADP-bd"/>
</dbReference>
<keyword evidence="7" id="KW-1185">Reference proteome</keyword>
<sequence>MQLGMVGLGRMGGNIVRRLLREGHSAVVFDRDPAAVAALVAAGAAGAASLEDFVARLDVPRAAWVMLPAGDPTEATVTELAGLMQAGDVVIDGGNSFYKDDIRRAAVLNERGLHYVDVGTSGGVWGLERGYCMMIGGHKEAVDRLDPIFAALAPGLGDVPRTPGREGRDPRAERGYIHAGPSGAGHFVKMIHNGIEYGLMQAYAEGFEILRHAGAQELPEAQRFDLNLGDIAEVWRRGSVVSSWLLDLTASALAGDEDLDAFSGHVADSGEGRWTLNAAIEEAVPAHVLSAALYARFRSRQGATYADKLLSAMRKGFGGHQEPK</sequence>
<dbReference type="InterPro" id="IPR036291">
    <property type="entry name" value="NAD(P)-bd_dom_sf"/>
</dbReference>
<dbReference type="NCBIfam" id="TIGR00872">
    <property type="entry name" value="gnd_rel"/>
    <property type="match status" value="1"/>
</dbReference>
<dbReference type="SUPFAM" id="SSF51735">
    <property type="entry name" value="NAD(P)-binding Rossmann-fold domains"/>
    <property type="match status" value="1"/>
</dbReference>
<evidence type="ECO:0000256" key="3">
    <source>
        <dbReference type="ARBA" id="ARBA00023002"/>
    </source>
</evidence>
<keyword evidence="4" id="KW-0311">Gluconate utilization</keyword>
<evidence type="ECO:0000256" key="2">
    <source>
        <dbReference type="ARBA" id="ARBA00008419"/>
    </source>
</evidence>
<dbReference type="Pfam" id="PF03446">
    <property type="entry name" value="NAD_binding_2"/>
    <property type="match status" value="1"/>
</dbReference>
<dbReference type="SUPFAM" id="SSF48179">
    <property type="entry name" value="6-phosphogluconate dehydrogenase C-terminal domain-like"/>
    <property type="match status" value="1"/>
</dbReference>
<evidence type="ECO:0000256" key="1">
    <source>
        <dbReference type="ARBA" id="ARBA00004959"/>
    </source>
</evidence>
<gene>
    <name evidence="6" type="ORF">OPKNFCMD_2856</name>
</gene>
<name>A0ABQ4QZM9_9HYPH</name>